<feature type="region of interest" description="Disordered" evidence="1">
    <location>
        <begin position="1"/>
        <end position="60"/>
    </location>
</feature>
<evidence type="ECO:0000313" key="3">
    <source>
        <dbReference type="Proteomes" id="UP001256673"/>
    </source>
</evidence>
<feature type="compositionally biased region" description="Basic residues" evidence="1">
    <location>
        <begin position="1"/>
        <end position="13"/>
    </location>
</feature>
<accession>A0ABU3RUX4</accession>
<sequence length="141" mass="15176">MHLVRAHHEHRPFRGVGRDAAPDDADLSPHARARERCASLGVDHHAHGHASAQRDRPRAHLCRDRIEPRSPVGSAVDASRDGDVELELPPALGLQGRDVIAHGRDGCHGSRRRPGAGEGHGHHADDGPPPPHEDACGDERA</sequence>
<protein>
    <submittedName>
        <fullName evidence="2">Uncharacterized protein</fullName>
    </submittedName>
</protein>
<feature type="compositionally biased region" description="Basic and acidic residues" evidence="1">
    <location>
        <begin position="99"/>
        <end position="108"/>
    </location>
</feature>
<proteinExistence type="predicted"/>
<comment type="caution">
    <text evidence="2">The sequence shown here is derived from an EMBL/GenBank/DDBJ whole genome shotgun (WGS) entry which is preliminary data.</text>
</comment>
<dbReference type="Proteomes" id="UP001256673">
    <property type="component" value="Unassembled WGS sequence"/>
</dbReference>
<feature type="compositionally biased region" description="Basic and acidic residues" evidence="1">
    <location>
        <begin position="119"/>
        <end position="141"/>
    </location>
</feature>
<name>A0ABU3RUX4_9MICO</name>
<gene>
    <name evidence="2" type="ORF">RWH43_07540</name>
</gene>
<feature type="compositionally biased region" description="Basic and acidic residues" evidence="1">
    <location>
        <begin position="16"/>
        <end position="45"/>
    </location>
</feature>
<keyword evidence="3" id="KW-1185">Reference proteome</keyword>
<dbReference type="RefSeq" id="WP_260979752.1">
    <property type="nucleotide sequence ID" value="NZ_JAWDIU010000002.1"/>
</dbReference>
<feature type="region of interest" description="Disordered" evidence="1">
    <location>
        <begin position="96"/>
        <end position="141"/>
    </location>
</feature>
<evidence type="ECO:0000313" key="2">
    <source>
        <dbReference type="EMBL" id="MDU0326609.1"/>
    </source>
</evidence>
<organism evidence="2 3">
    <name type="scientific">Microbacterium algihabitans</name>
    <dbReference type="NCBI Taxonomy" id="3075992"/>
    <lineage>
        <taxon>Bacteria</taxon>
        <taxon>Bacillati</taxon>
        <taxon>Actinomycetota</taxon>
        <taxon>Actinomycetes</taxon>
        <taxon>Micrococcales</taxon>
        <taxon>Microbacteriaceae</taxon>
        <taxon>Microbacterium</taxon>
    </lineage>
</organism>
<dbReference type="EMBL" id="JAWDIU010000002">
    <property type="protein sequence ID" value="MDU0326609.1"/>
    <property type="molecule type" value="Genomic_DNA"/>
</dbReference>
<reference evidence="2 3" key="1">
    <citation type="submission" date="2023-09" db="EMBL/GenBank/DDBJ databases">
        <title>Microbacterium fusihabitans sp. nov., Microbacterium phycihabitans sp. nov., and Microbacterium cervinum sp. nov., isolated from dried seaweeds of beach.</title>
        <authorList>
            <person name="Lee S.D."/>
        </authorList>
    </citation>
    <scope>NUCLEOTIDE SEQUENCE [LARGE SCALE GENOMIC DNA]</scope>
    <source>
        <strain evidence="2 3">KSW2-21</strain>
    </source>
</reference>
<evidence type="ECO:0000256" key="1">
    <source>
        <dbReference type="SAM" id="MobiDB-lite"/>
    </source>
</evidence>